<dbReference type="EC" id="3.1.1.-" evidence="4"/>
<keyword evidence="2" id="KW-0719">Serine esterase</keyword>
<evidence type="ECO:0000256" key="2">
    <source>
        <dbReference type="ARBA" id="ARBA00022487"/>
    </source>
</evidence>
<reference evidence="6 7" key="1">
    <citation type="journal article" date="2017" name="PLoS Biol.">
        <title>The sea cucumber genome provides insights into morphological evolution and visceral regeneration.</title>
        <authorList>
            <person name="Zhang X."/>
            <person name="Sun L."/>
            <person name="Yuan J."/>
            <person name="Sun Y."/>
            <person name="Gao Y."/>
            <person name="Zhang L."/>
            <person name="Li S."/>
            <person name="Dai H."/>
            <person name="Hamel J.F."/>
            <person name="Liu C."/>
            <person name="Yu Y."/>
            <person name="Liu S."/>
            <person name="Lin W."/>
            <person name="Guo K."/>
            <person name="Jin S."/>
            <person name="Xu P."/>
            <person name="Storey K.B."/>
            <person name="Huan P."/>
            <person name="Zhang T."/>
            <person name="Zhou Y."/>
            <person name="Zhang J."/>
            <person name="Lin C."/>
            <person name="Li X."/>
            <person name="Xing L."/>
            <person name="Huo D."/>
            <person name="Sun M."/>
            <person name="Wang L."/>
            <person name="Mercier A."/>
            <person name="Li F."/>
            <person name="Yang H."/>
            <person name="Xiang J."/>
        </authorList>
    </citation>
    <scope>NUCLEOTIDE SEQUENCE [LARGE SCALE GENOMIC DNA]</scope>
    <source>
        <strain evidence="6">Shaxun</strain>
        <tissue evidence="6">Muscle</tissue>
    </source>
</reference>
<evidence type="ECO:0000259" key="5">
    <source>
        <dbReference type="Pfam" id="PF00135"/>
    </source>
</evidence>
<dbReference type="InterPro" id="IPR029058">
    <property type="entry name" value="AB_hydrolase_fold"/>
</dbReference>
<comment type="similarity">
    <text evidence="1 4">Belongs to the type-B carboxylesterase/lipase family.</text>
</comment>
<proteinExistence type="inferred from homology"/>
<dbReference type="InterPro" id="IPR019826">
    <property type="entry name" value="Carboxylesterase_B_AS"/>
</dbReference>
<dbReference type="PROSITE" id="PS00122">
    <property type="entry name" value="CARBOXYLESTERASE_B_1"/>
    <property type="match status" value="1"/>
</dbReference>
<dbReference type="OrthoDB" id="19653at2759"/>
<evidence type="ECO:0000313" key="7">
    <source>
        <dbReference type="Proteomes" id="UP000230750"/>
    </source>
</evidence>
<sequence length="599" mass="66918">MIHRYRELQNTLHRRYCSLATGSQPYVTLSDGTVIHGLLNTFESDFLGISKDIEVYYGIPYAEPPVGSLRFKPPTAVKTLQSPYNATEIGNSCVQLDPGIRFELSNANQSEDCLFLDVFVPRTKPFSTMKGNAAAVLVWIHGGGYMFGAGQMLMTPSLPITAFGDIIVVTINYRLSSLGFMTTGDDLIPGNLGLKDQQFALKWVHENIKEFGGDPSRVTIIGESAGSASVGYQILSPGSRGFFRSAIMESGSPISPTWMNYFTPEYHRQEVKKLAELVGCSTEDVESDETLLACLQQAPARELVDKHVIAQRELNVTVYLPITPVVDGEFLEDDPLRLLIDGAINVDKLIIGTNAQEATVQTYAFFPDLNVKPNINSTMADVILSFLGVQYPLLQEIVRVIYTTDPGDLSNSEHDYFDVITQFYTDRHFMCGESRFARHASAFATVYRYTMTFQPSNNFMGLSWAGAAHGDELQYVFGAPFQDLFNVTTEEEKEMSRKTMMYWTNFVKTGNPNTDINGNSQSMPTWPPFTTADEIFKDISPDMTDNVHMKQRECHLIENILLRLKAAFDELAALRIDRDTNVQCLELGKCDADHCPNEP</sequence>
<dbReference type="SUPFAM" id="SSF53474">
    <property type="entry name" value="alpha/beta-Hydrolases"/>
    <property type="match status" value="1"/>
</dbReference>
<feature type="domain" description="Carboxylesterase type B" evidence="5">
    <location>
        <begin position="50"/>
        <end position="555"/>
    </location>
</feature>
<gene>
    <name evidence="6" type="ORF">BSL78_28006</name>
</gene>
<evidence type="ECO:0000256" key="3">
    <source>
        <dbReference type="ARBA" id="ARBA00022801"/>
    </source>
</evidence>
<dbReference type="Gene3D" id="3.40.50.1820">
    <property type="entry name" value="alpha/beta hydrolase"/>
    <property type="match status" value="1"/>
</dbReference>
<name>A0A2G8JHE6_STIJA</name>
<dbReference type="PROSITE" id="PS00941">
    <property type="entry name" value="CARBOXYLESTERASE_B_2"/>
    <property type="match status" value="1"/>
</dbReference>
<dbReference type="Proteomes" id="UP000230750">
    <property type="component" value="Unassembled WGS sequence"/>
</dbReference>
<dbReference type="InterPro" id="IPR050654">
    <property type="entry name" value="AChE-related_enzymes"/>
</dbReference>
<dbReference type="GO" id="GO:0019695">
    <property type="term" value="P:choline metabolic process"/>
    <property type="evidence" value="ECO:0007669"/>
    <property type="project" value="TreeGrafter"/>
</dbReference>
<dbReference type="AlphaFoldDB" id="A0A2G8JHE6"/>
<dbReference type="GO" id="GO:0006581">
    <property type="term" value="P:acetylcholine catabolic process"/>
    <property type="evidence" value="ECO:0007669"/>
    <property type="project" value="TreeGrafter"/>
</dbReference>
<dbReference type="EMBL" id="MRZV01001968">
    <property type="protein sequence ID" value="PIK35167.1"/>
    <property type="molecule type" value="Genomic_DNA"/>
</dbReference>
<evidence type="ECO:0000256" key="4">
    <source>
        <dbReference type="RuleBase" id="RU361235"/>
    </source>
</evidence>
<dbReference type="STRING" id="307972.A0A2G8JHE6"/>
<comment type="caution">
    <text evidence="6">The sequence shown here is derived from an EMBL/GenBank/DDBJ whole genome shotgun (WGS) entry which is preliminary data.</text>
</comment>
<keyword evidence="7" id="KW-1185">Reference proteome</keyword>
<evidence type="ECO:0000256" key="1">
    <source>
        <dbReference type="ARBA" id="ARBA00005964"/>
    </source>
</evidence>
<dbReference type="PANTHER" id="PTHR43918:SF4">
    <property type="entry name" value="CARBOXYLIC ESTER HYDROLASE"/>
    <property type="match status" value="1"/>
</dbReference>
<organism evidence="6 7">
    <name type="scientific">Stichopus japonicus</name>
    <name type="common">Sea cucumber</name>
    <dbReference type="NCBI Taxonomy" id="307972"/>
    <lineage>
        <taxon>Eukaryota</taxon>
        <taxon>Metazoa</taxon>
        <taxon>Echinodermata</taxon>
        <taxon>Eleutherozoa</taxon>
        <taxon>Echinozoa</taxon>
        <taxon>Holothuroidea</taxon>
        <taxon>Aspidochirotacea</taxon>
        <taxon>Aspidochirotida</taxon>
        <taxon>Stichopodidae</taxon>
        <taxon>Apostichopus</taxon>
    </lineage>
</organism>
<accession>A0A2G8JHE6</accession>
<dbReference type="PANTHER" id="PTHR43918">
    <property type="entry name" value="ACETYLCHOLINESTERASE"/>
    <property type="match status" value="1"/>
</dbReference>
<dbReference type="GO" id="GO:0005886">
    <property type="term" value="C:plasma membrane"/>
    <property type="evidence" value="ECO:0007669"/>
    <property type="project" value="TreeGrafter"/>
</dbReference>
<dbReference type="GO" id="GO:0005615">
    <property type="term" value="C:extracellular space"/>
    <property type="evidence" value="ECO:0007669"/>
    <property type="project" value="TreeGrafter"/>
</dbReference>
<dbReference type="InterPro" id="IPR002018">
    <property type="entry name" value="CarbesteraseB"/>
</dbReference>
<dbReference type="InterPro" id="IPR019819">
    <property type="entry name" value="Carboxylesterase_B_CS"/>
</dbReference>
<dbReference type="Pfam" id="PF00135">
    <property type="entry name" value="COesterase"/>
    <property type="match status" value="1"/>
</dbReference>
<dbReference type="GO" id="GO:0003990">
    <property type="term" value="F:acetylcholinesterase activity"/>
    <property type="evidence" value="ECO:0007669"/>
    <property type="project" value="TreeGrafter"/>
</dbReference>
<protein>
    <recommendedName>
        <fullName evidence="4">Carboxylic ester hydrolase</fullName>
        <ecNumber evidence="4">3.1.1.-</ecNumber>
    </recommendedName>
</protein>
<evidence type="ECO:0000313" key="6">
    <source>
        <dbReference type="EMBL" id="PIK35167.1"/>
    </source>
</evidence>
<keyword evidence="3 4" id="KW-0378">Hydrolase</keyword>